<dbReference type="GO" id="GO:0009253">
    <property type="term" value="P:peptidoglycan catabolic process"/>
    <property type="evidence" value="ECO:0007669"/>
    <property type="project" value="InterPro"/>
</dbReference>
<dbReference type="Gene3D" id="3.40.80.10">
    <property type="entry name" value="Peptidoglycan recognition protein-like"/>
    <property type="match status" value="1"/>
</dbReference>
<keyword evidence="4" id="KW-1185">Reference proteome</keyword>
<dbReference type="PANTHER" id="PTHR11022:SF41">
    <property type="entry name" value="PEPTIDOGLYCAN-RECOGNITION PROTEIN LC-RELATED"/>
    <property type="match status" value="1"/>
</dbReference>
<dbReference type="OrthoDB" id="514320at2"/>
<dbReference type="SMART" id="SM00701">
    <property type="entry name" value="PGRP"/>
    <property type="match status" value="1"/>
</dbReference>
<dbReference type="CDD" id="cd06583">
    <property type="entry name" value="PGRP"/>
    <property type="match status" value="1"/>
</dbReference>
<evidence type="ECO:0000259" key="2">
    <source>
        <dbReference type="SMART" id="SM00701"/>
    </source>
</evidence>
<evidence type="ECO:0000256" key="1">
    <source>
        <dbReference type="ARBA" id="ARBA00007553"/>
    </source>
</evidence>
<proteinExistence type="inferred from homology"/>
<comment type="caution">
    <text evidence="3">The sequence shown here is derived from an EMBL/GenBank/DDBJ whole genome shotgun (WGS) entry which is preliminary data.</text>
</comment>
<dbReference type="PANTHER" id="PTHR11022">
    <property type="entry name" value="PEPTIDOGLYCAN RECOGNITION PROTEIN"/>
    <property type="match status" value="1"/>
</dbReference>
<dbReference type="EMBL" id="SJZJ01000006">
    <property type="protein sequence ID" value="TCJ30058.1"/>
    <property type="molecule type" value="Genomic_DNA"/>
</dbReference>
<sequence length="404" mass="43168">MGQVRMTRLGTLLSPVLALGVASTAVLALHLDAQVSPLAAPAPGASGQPAAASVPHGVRGVQTALPTAARSSGGTGVIRPGAFSQVAVTWRGDAPTVRVSTHTRGAWTPWSTLEPFEDADLDEGNGTHGTDLVAVGPSDAVRVRISGGSGRDLHVVTIDPGQTDAVAYAASTVTTATTSPSATPTSITAPLASPAPYTPPSHYAPKPAILNRAKWGADESLRNGDPEYNQVIKQVHVHHTASRNDYTMAEVPGLIRGMYWYHTQSLGWNDIGYNFLIDRFGRLWEGRRGGWVTHPTRGAHTLGFNWDSTGVALIGNFEKKAPTKAAITTLVHFAAWKLDYHRMKPSGWVTVISEGSDRYPKGTHARLPVIDGHRHTNETACPGKYLFAKLPDIRTRAQARADHY</sequence>
<comment type="similarity">
    <text evidence="1">Belongs to the N-acetylmuramoyl-L-alanine amidase 2 family.</text>
</comment>
<dbReference type="Pfam" id="PF01510">
    <property type="entry name" value="Amidase_2"/>
    <property type="match status" value="1"/>
</dbReference>
<dbReference type="InterPro" id="IPR015510">
    <property type="entry name" value="PGRP"/>
</dbReference>
<dbReference type="GO" id="GO:0008270">
    <property type="term" value="F:zinc ion binding"/>
    <property type="evidence" value="ECO:0007669"/>
    <property type="project" value="InterPro"/>
</dbReference>
<protein>
    <submittedName>
        <fullName evidence="3">N-acetylmuramoyl-L-alanine amidase</fullName>
    </submittedName>
</protein>
<accession>A0A4R1CJ86</accession>
<feature type="domain" description="Peptidoglycan recognition protein family" evidence="2">
    <location>
        <begin position="207"/>
        <end position="356"/>
    </location>
</feature>
<evidence type="ECO:0000313" key="3">
    <source>
        <dbReference type="EMBL" id="TCJ30058.1"/>
    </source>
</evidence>
<dbReference type="AlphaFoldDB" id="A0A4R1CJ86"/>
<name>A0A4R1CJ86_9ACTN</name>
<dbReference type="InterPro" id="IPR036505">
    <property type="entry name" value="Amidase/PGRP_sf"/>
</dbReference>
<dbReference type="SUPFAM" id="SSF55846">
    <property type="entry name" value="N-acetylmuramoyl-L-alanine amidase-like"/>
    <property type="match status" value="1"/>
</dbReference>
<dbReference type="InterPro" id="IPR002502">
    <property type="entry name" value="Amidase_domain"/>
</dbReference>
<dbReference type="InterPro" id="IPR006619">
    <property type="entry name" value="PGRP_domain_met/bac"/>
</dbReference>
<dbReference type="GO" id="GO:0008745">
    <property type="term" value="F:N-acetylmuramoyl-L-alanine amidase activity"/>
    <property type="evidence" value="ECO:0007669"/>
    <property type="project" value="InterPro"/>
</dbReference>
<reference evidence="3 4" key="1">
    <citation type="submission" date="2019-03" db="EMBL/GenBank/DDBJ databases">
        <authorList>
            <person name="Kim M.K.M."/>
        </authorList>
    </citation>
    <scope>NUCLEOTIDE SEQUENCE [LARGE SCALE GENOMIC DNA]</scope>
    <source>
        <strain evidence="3 4">18JY15-6</strain>
    </source>
</reference>
<dbReference type="Proteomes" id="UP000295453">
    <property type="component" value="Unassembled WGS sequence"/>
</dbReference>
<organism evidence="3 4">
    <name type="scientific">Nocardioides jejuensis</name>
    <dbReference type="NCBI Taxonomy" id="2502782"/>
    <lineage>
        <taxon>Bacteria</taxon>
        <taxon>Bacillati</taxon>
        <taxon>Actinomycetota</taxon>
        <taxon>Actinomycetes</taxon>
        <taxon>Propionibacteriales</taxon>
        <taxon>Nocardioidaceae</taxon>
        <taxon>Nocardioides</taxon>
    </lineage>
</organism>
<gene>
    <name evidence="3" type="ORF">EPD65_05605</name>
</gene>
<evidence type="ECO:0000313" key="4">
    <source>
        <dbReference type="Proteomes" id="UP000295453"/>
    </source>
</evidence>